<dbReference type="PROSITE" id="PS50850">
    <property type="entry name" value="MFS"/>
    <property type="match status" value="1"/>
</dbReference>
<dbReference type="OrthoDB" id="9812221at2"/>
<dbReference type="InterPro" id="IPR011701">
    <property type="entry name" value="MFS"/>
</dbReference>
<dbReference type="Gene3D" id="1.20.1250.20">
    <property type="entry name" value="MFS general substrate transporter like domains"/>
    <property type="match status" value="1"/>
</dbReference>
<proteinExistence type="inferred from homology"/>
<dbReference type="GO" id="GO:0005886">
    <property type="term" value="C:plasma membrane"/>
    <property type="evidence" value="ECO:0007669"/>
    <property type="project" value="UniProtKB-SubCell"/>
</dbReference>
<feature type="transmembrane region" description="Helical" evidence="9">
    <location>
        <begin position="386"/>
        <end position="411"/>
    </location>
</feature>
<dbReference type="PANTHER" id="PTHR23501:SF197">
    <property type="entry name" value="COMD"/>
    <property type="match status" value="1"/>
</dbReference>
<evidence type="ECO:0000313" key="12">
    <source>
        <dbReference type="Proteomes" id="UP000292507"/>
    </source>
</evidence>
<keyword evidence="5 9" id="KW-0812">Transmembrane</keyword>
<evidence type="ECO:0000256" key="2">
    <source>
        <dbReference type="ARBA" id="ARBA00007520"/>
    </source>
</evidence>
<feature type="transmembrane region" description="Helical" evidence="9">
    <location>
        <begin position="32"/>
        <end position="57"/>
    </location>
</feature>
<evidence type="ECO:0000256" key="6">
    <source>
        <dbReference type="ARBA" id="ARBA00022989"/>
    </source>
</evidence>
<evidence type="ECO:0000256" key="1">
    <source>
        <dbReference type="ARBA" id="ARBA00004651"/>
    </source>
</evidence>
<organism evidence="11 12">
    <name type="scientific">Blastococcus saxobsidens</name>
    <dbReference type="NCBI Taxonomy" id="138336"/>
    <lineage>
        <taxon>Bacteria</taxon>
        <taxon>Bacillati</taxon>
        <taxon>Actinomycetota</taxon>
        <taxon>Actinomycetes</taxon>
        <taxon>Geodermatophilales</taxon>
        <taxon>Geodermatophilaceae</taxon>
        <taxon>Blastococcus</taxon>
    </lineage>
</organism>
<name>A0A4V2G2J6_9ACTN</name>
<evidence type="ECO:0000313" key="11">
    <source>
        <dbReference type="EMBL" id="RZU33376.1"/>
    </source>
</evidence>
<sequence length="586" mass="61754">MTSTRTTSAERRGARAAAAAPGADGVFSHRQIVTILVGLMVAMFLAALDQTVVSTAIRTIADDLQGYDLQAWATTAFLITSTISTPLYGKLSDIYGRRPFYLFAIAIFILGSALCGLADTMYQLAAFRAVQGIGAGGLMSLALAIIGDIVPPRERSRYQGYFMAVFGTSSVLGPVIGGFFAGQDSILGLDGWRWIFWINVPLGVLAFAAVWRVLHLPHERREHRIDWPGALTLITFLVPLLVVAEQGRIWGWTDARSITCYAIGAVGFLLFVLAERAYGDDALLPLRLFANRSFAVSGIGSIVMGAGMFGGLLLLPQYLQIVHGSSATVAGLQMIPLVAGIMTGAMSSGIAISKTGRYKVFPLVGIALMVVALLSMSFVVGADTSIWAIVPFMVMLGLGLGFNFQPVILAVQNAVSPREMGVATSSVTFFRQMGGTIGTAAFLSVLFTRLPQDIDDAVQESVRANPELAPQFQQLGAGTGGSLDDTSFIQELPAALAEPFKVGFSNSIDLVFLIAACVVAVGFFVFLFLPQLALSTKSGIQARQGDAAGTATTDQDDAGEQAVQAAGAAAPTSTAPPVGRPGDAPH</sequence>
<evidence type="ECO:0000256" key="4">
    <source>
        <dbReference type="ARBA" id="ARBA00022475"/>
    </source>
</evidence>
<keyword evidence="7 9" id="KW-0472">Membrane</keyword>
<feature type="transmembrane region" description="Helical" evidence="9">
    <location>
        <begin position="334"/>
        <end position="353"/>
    </location>
</feature>
<dbReference type="InterPro" id="IPR004638">
    <property type="entry name" value="EmrB-like"/>
</dbReference>
<dbReference type="EMBL" id="SHKV01000001">
    <property type="protein sequence ID" value="RZU33376.1"/>
    <property type="molecule type" value="Genomic_DNA"/>
</dbReference>
<feature type="transmembrane region" description="Helical" evidence="9">
    <location>
        <begin position="225"/>
        <end position="243"/>
    </location>
</feature>
<dbReference type="Proteomes" id="UP000292507">
    <property type="component" value="Unassembled WGS sequence"/>
</dbReference>
<evidence type="ECO:0000256" key="8">
    <source>
        <dbReference type="SAM" id="MobiDB-lite"/>
    </source>
</evidence>
<feature type="transmembrane region" description="Helical" evidence="9">
    <location>
        <begin position="255"/>
        <end position="274"/>
    </location>
</feature>
<protein>
    <submittedName>
        <fullName evidence="11">EmrB/QacA subfamily drug resistance transporter</fullName>
    </submittedName>
</protein>
<evidence type="ECO:0000256" key="5">
    <source>
        <dbReference type="ARBA" id="ARBA00022692"/>
    </source>
</evidence>
<comment type="subcellular location">
    <subcellularLocation>
        <location evidence="1">Cell membrane</location>
        <topology evidence="1">Multi-pass membrane protein</topology>
    </subcellularLocation>
</comment>
<keyword evidence="12" id="KW-1185">Reference proteome</keyword>
<feature type="transmembrane region" description="Helical" evidence="9">
    <location>
        <begin position="294"/>
        <end position="314"/>
    </location>
</feature>
<evidence type="ECO:0000259" key="10">
    <source>
        <dbReference type="PROSITE" id="PS50850"/>
    </source>
</evidence>
<dbReference type="RefSeq" id="WP_104526761.1">
    <property type="nucleotide sequence ID" value="NZ_POQT01000002.1"/>
</dbReference>
<feature type="region of interest" description="Disordered" evidence="8">
    <location>
        <begin position="547"/>
        <end position="586"/>
    </location>
</feature>
<reference evidence="11 12" key="1">
    <citation type="submission" date="2019-02" db="EMBL/GenBank/DDBJ databases">
        <title>Sequencing the genomes of 1000 actinobacteria strains.</title>
        <authorList>
            <person name="Klenk H.-P."/>
        </authorList>
    </citation>
    <scope>NUCLEOTIDE SEQUENCE [LARGE SCALE GENOMIC DNA]</scope>
    <source>
        <strain evidence="11 12">DSM 44509</strain>
    </source>
</reference>
<feature type="transmembrane region" description="Helical" evidence="9">
    <location>
        <begin position="161"/>
        <end position="182"/>
    </location>
</feature>
<gene>
    <name evidence="11" type="ORF">BKA19_3097</name>
</gene>
<feature type="transmembrane region" description="Helical" evidence="9">
    <location>
        <begin position="129"/>
        <end position="149"/>
    </location>
</feature>
<feature type="transmembrane region" description="Helical" evidence="9">
    <location>
        <begin position="100"/>
        <end position="123"/>
    </location>
</feature>
<evidence type="ECO:0000256" key="9">
    <source>
        <dbReference type="SAM" id="Phobius"/>
    </source>
</evidence>
<dbReference type="PANTHER" id="PTHR23501">
    <property type="entry name" value="MAJOR FACILITATOR SUPERFAMILY"/>
    <property type="match status" value="1"/>
</dbReference>
<accession>A0A4V2G2J6</accession>
<dbReference type="SUPFAM" id="SSF103473">
    <property type="entry name" value="MFS general substrate transporter"/>
    <property type="match status" value="1"/>
</dbReference>
<dbReference type="Pfam" id="PF07690">
    <property type="entry name" value="MFS_1"/>
    <property type="match status" value="1"/>
</dbReference>
<feature type="transmembrane region" description="Helical" evidence="9">
    <location>
        <begin position="194"/>
        <end position="213"/>
    </location>
</feature>
<dbReference type="NCBIfam" id="TIGR00711">
    <property type="entry name" value="efflux_EmrB"/>
    <property type="match status" value="1"/>
</dbReference>
<dbReference type="PRINTS" id="PR01036">
    <property type="entry name" value="TCRTETB"/>
</dbReference>
<comment type="similarity">
    <text evidence="2">Belongs to the major facilitator superfamily. TCR/Tet family.</text>
</comment>
<dbReference type="AlphaFoldDB" id="A0A4V2G2J6"/>
<feature type="transmembrane region" description="Helical" evidence="9">
    <location>
        <begin position="510"/>
        <end position="529"/>
    </location>
</feature>
<evidence type="ECO:0000256" key="7">
    <source>
        <dbReference type="ARBA" id="ARBA00023136"/>
    </source>
</evidence>
<dbReference type="CDD" id="cd17502">
    <property type="entry name" value="MFS_Azr1_MDR_like"/>
    <property type="match status" value="1"/>
</dbReference>
<feature type="domain" description="Major facilitator superfamily (MFS) profile" evidence="10">
    <location>
        <begin position="35"/>
        <end position="533"/>
    </location>
</feature>
<feature type="compositionally biased region" description="Low complexity" evidence="8">
    <location>
        <begin position="560"/>
        <end position="577"/>
    </location>
</feature>
<dbReference type="InterPro" id="IPR020846">
    <property type="entry name" value="MFS_dom"/>
</dbReference>
<keyword evidence="6 9" id="KW-1133">Transmembrane helix</keyword>
<keyword evidence="4" id="KW-1003">Cell membrane</keyword>
<dbReference type="InterPro" id="IPR036259">
    <property type="entry name" value="MFS_trans_sf"/>
</dbReference>
<dbReference type="GO" id="GO:0022857">
    <property type="term" value="F:transmembrane transporter activity"/>
    <property type="evidence" value="ECO:0007669"/>
    <property type="project" value="InterPro"/>
</dbReference>
<feature type="transmembrane region" description="Helical" evidence="9">
    <location>
        <begin position="69"/>
        <end position="88"/>
    </location>
</feature>
<keyword evidence="3" id="KW-0813">Transport</keyword>
<evidence type="ECO:0000256" key="3">
    <source>
        <dbReference type="ARBA" id="ARBA00022448"/>
    </source>
</evidence>
<dbReference type="FunFam" id="1.20.1720.10:FF:000004">
    <property type="entry name" value="EmrB/QacA family drug resistance transporter"/>
    <property type="match status" value="1"/>
</dbReference>
<feature type="transmembrane region" description="Helical" evidence="9">
    <location>
        <begin position="360"/>
        <end position="380"/>
    </location>
</feature>
<comment type="caution">
    <text evidence="11">The sequence shown here is derived from an EMBL/GenBank/DDBJ whole genome shotgun (WGS) entry which is preliminary data.</text>
</comment>